<dbReference type="GeneID" id="37224489"/>
<keyword evidence="3" id="KW-1185">Reference proteome</keyword>
<feature type="region of interest" description="Disordered" evidence="1">
    <location>
        <begin position="1"/>
        <end position="50"/>
    </location>
</feature>
<evidence type="ECO:0000313" key="2">
    <source>
        <dbReference type="EMBL" id="RAL00368.1"/>
    </source>
</evidence>
<evidence type="ECO:0000313" key="3">
    <source>
        <dbReference type="Proteomes" id="UP000249402"/>
    </source>
</evidence>
<accession>A0A395H099</accession>
<organism evidence="2 3">
    <name type="scientific">Aspergillus ibericus CBS 121593</name>
    <dbReference type="NCBI Taxonomy" id="1448316"/>
    <lineage>
        <taxon>Eukaryota</taxon>
        <taxon>Fungi</taxon>
        <taxon>Dikarya</taxon>
        <taxon>Ascomycota</taxon>
        <taxon>Pezizomycotina</taxon>
        <taxon>Eurotiomycetes</taxon>
        <taxon>Eurotiomycetidae</taxon>
        <taxon>Eurotiales</taxon>
        <taxon>Aspergillaceae</taxon>
        <taxon>Aspergillus</taxon>
        <taxon>Aspergillus subgen. Circumdati</taxon>
    </lineage>
</organism>
<protein>
    <submittedName>
        <fullName evidence="2">Uncharacterized protein</fullName>
    </submittedName>
</protein>
<dbReference type="Proteomes" id="UP000249402">
    <property type="component" value="Unassembled WGS sequence"/>
</dbReference>
<reference evidence="2 3" key="1">
    <citation type="submission" date="2018-02" db="EMBL/GenBank/DDBJ databases">
        <title>The genomes of Aspergillus section Nigri reveals drivers in fungal speciation.</title>
        <authorList>
            <consortium name="DOE Joint Genome Institute"/>
            <person name="Vesth T.C."/>
            <person name="Nybo J."/>
            <person name="Theobald S."/>
            <person name="Brandl J."/>
            <person name="Frisvad J.C."/>
            <person name="Nielsen K.F."/>
            <person name="Lyhne E.K."/>
            <person name="Kogle M.E."/>
            <person name="Kuo A."/>
            <person name="Riley R."/>
            <person name="Clum A."/>
            <person name="Nolan M."/>
            <person name="Lipzen A."/>
            <person name="Salamov A."/>
            <person name="Henrissat B."/>
            <person name="Wiebenga A."/>
            <person name="De vries R.P."/>
            <person name="Grigoriev I.V."/>
            <person name="Mortensen U.H."/>
            <person name="Andersen M.R."/>
            <person name="Baker S.E."/>
        </authorList>
    </citation>
    <scope>NUCLEOTIDE SEQUENCE [LARGE SCALE GENOMIC DNA]</scope>
    <source>
        <strain evidence="2 3">CBS 121593</strain>
    </source>
</reference>
<name>A0A395H099_9EURO</name>
<evidence type="ECO:0000256" key="1">
    <source>
        <dbReference type="SAM" id="MobiDB-lite"/>
    </source>
</evidence>
<dbReference type="EMBL" id="KZ824441">
    <property type="protein sequence ID" value="RAL00368.1"/>
    <property type="molecule type" value="Genomic_DNA"/>
</dbReference>
<dbReference type="RefSeq" id="XP_025574695.1">
    <property type="nucleotide sequence ID" value="XM_025719624.1"/>
</dbReference>
<proteinExistence type="predicted"/>
<sequence length="150" mass="16269">MSWSYSESNAPAAGGRKMGVHMLRGGGFRNPPGSRKHAMQRLRTSEIPQDGQLSITGREDLWCIRTSFETVSKSPDERGAPNGQWLGLHCAGRHLIGGGGVFAFDAVKKRATAAEASFPHPGIFLTSEFLAEFFGHGRWLPDGWTGLESA</sequence>
<dbReference type="VEuPathDB" id="FungiDB:BO80DRAFT_425871"/>
<dbReference type="AlphaFoldDB" id="A0A395H099"/>
<gene>
    <name evidence="2" type="ORF">BO80DRAFT_425871</name>
</gene>